<evidence type="ECO:0000313" key="1">
    <source>
        <dbReference type="EMBL" id="MBC8432203.1"/>
    </source>
</evidence>
<dbReference type="InterPro" id="IPR045750">
    <property type="entry name" value="DUF6178"/>
</dbReference>
<name>A0A8J6TQE8_9BACT</name>
<dbReference type="AlphaFoldDB" id="A0A8J6TQE8"/>
<sequence>MNTDSENKKALERYQTLARQRRKIMELPSKKALDAILDAPQPVALVHSFPEEDFYFLINDIGLEDSLELMRLASNRQWEYILDIEVWEKDRIEIHAVTRWLDLLLKVDPQRFLKWFLDEKTEFVEFYLFKNIEVRIRESDQDPSEFDKGFFTFDDTIYVRLKEDVFDPDAKEQEAESTIKEHRDAFLSNFFRLLADYDHIIYQKVLLESSSVIPAETEEEAYRLRNVRLAEKGFMPFDEAIGIYQSLKPQNFEKQSVKYTVKDDEPRQLLPVPLYHAGMLKEDNLFTGALKRIEMNEVLEQIQTEFAGLCNQIVAADQETIRDREALGAIVKKACGYLNIGLERLTAKGTPHDINRATALIQQYPLAGIFRVGYGRALDLKWRAERWRKTSWFEKEGLLLNFWDQDGMGVLGGLFIKKPLFYDNYATGVLYREFVCSDDVDKTAKVLNEIIYLDEFLALTAVKPEQISDDFLTYKNLILTLWARNYLGLSKKPAPLTLDEFKRFFDDLWSGEGKPRKTSRKMKEAFLHWLSGLTGQALYEISQKLDQTLENLFNEIERELGEVSSKDLVPVYIDLFLIE</sequence>
<gene>
    <name evidence="1" type="ORF">H8D96_09810</name>
</gene>
<evidence type="ECO:0000313" key="2">
    <source>
        <dbReference type="Proteomes" id="UP000605201"/>
    </source>
</evidence>
<dbReference type="Proteomes" id="UP000605201">
    <property type="component" value="Unassembled WGS sequence"/>
</dbReference>
<organism evidence="1 2">
    <name type="scientific">Candidatus Desulfatibia vada</name>
    <dbReference type="NCBI Taxonomy" id="2841696"/>
    <lineage>
        <taxon>Bacteria</taxon>
        <taxon>Pseudomonadati</taxon>
        <taxon>Thermodesulfobacteriota</taxon>
        <taxon>Desulfobacteria</taxon>
        <taxon>Desulfobacterales</taxon>
        <taxon>Desulfobacterales incertae sedis</taxon>
        <taxon>Candidatus Desulfatibia</taxon>
    </lineage>
</organism>
<comment type="caution">
    <text evidence="1">The sequence shown here is derived from an EMBL/GenBank/DDBJ whole genome shotgun (WGS) entry which is preliminary data.</text>
</comment>
<accession>A0A8J6TQE8</accession>
<reference evidence="1 2" key="1">
    <citation type="submission" date="2020-08" db="EMBL/GenBank/DDBJ databases">
        <title>Bridging the membrane lipid divide: bacteria of the FCB group superphylum have the potential to synthesize archaeal ether lipids.</title>
        <authorList>
            <person name="Villanueva L."/>
            <person name="Von Meijenfeldt F.A.B."/>
            <person name="Westbye A.B."/>
            <person name="Yadav S."/>
            <person name="Hopmans E.C."/>
            <person name="Dutilh B.E."/>
            <person name="Sinninghe Damste J.S."/>
        </authorList>
    </citation>
    <scope>NUCLEOTIDE SEQUENCE [LARGE SCALE GENOMIC DNA]</scope>
    <source>
        <strain evidence="1">NIOZ-UU17</strain>
    </source>
</reference>
<dbReference type="EMBL" id="JACNIG010000211">
    <property type="protein sequence ID" value="MBC8432203.1"/>
    <property type="molecule type" value="Genomic_DNA"/>
</dbReference>
<protein>
    <submittedName>
        <fullName evidence="1">Uncharacterized protein</fullName>
    </submittedName>
</protein>
<dbReference type="Pfam" id="PF19676">
    <property type="entry name" value="DUF6178"/>
    <property type="match status" value="1"/>
</dbReference>
<proteinExistence type="predicted"/>